<keyword evidence="2" id="KW-0808">Transferase</keyword>
<name>A0A8B2NZT0_9HYPH</name>
<evidence type="ECO:0000256" key="3">
    <source>
        <dbReference type="ARBA" id="ARBA00022777"/>
    </source>
</evidence>
<evidence type="ECO:0000256" key="2">
    <source>
        <dbReference type="ARBA" id="ARBA00022679"/>
    </source>
</evidence>
<sequence>MDVAKLAARHRVDDGKSFRLDSVDPFDHDGIDIVKDEAKDYLAANVAELRDLQEKLYAERRTSVLIILQAMDTAGKDSAIEHVMTGMNPQGFQIRSFKAPSHAELDHDFLWRHAVALPARGHIGIFNRSHYEEVLVVRVHPELLENQRVAYEPSLWKKRFKSIRNFERHLSRNGTIVLKFFLHITADEQARRLLDRIDTQAKHWKFELGDLKERDRWEDYMAAYDDLVRNTARDYAPWYVVPSNNKWYSRLVISCAILEALRRLDPHFPDAELSDLEGMKQARERLEGELGGAPEGVP</sequence>
<feature type="domain" description="Polyphosphate kinase-2-related" evidence="6">
    <location>
        <begin position="35"/>
        <end position="263"/>
    </location>
</feature>
<dbReference type="EMBL" id="QHHQ01000001">
    <property type="protein sequence ID" value="RAI04331.1"/>
    <property type="molecule type" value="Genomic_DNA"/>
</dbReference>
<dbReference type="InterPro" id="IPR022300">
    <property type="entry name" value="PPK2-rel_1"/>
</dbReference>
<accession>A0A8B2NZT0</accession>
<dbReference type="SUPFAM" id="SSF52540">
    <property type="entry name" value="P-loop containing nucleoside triphosphate hydrolases"/>
    <property type="match status" value="1"/>
</dbReference>
<dbReference type="PANTHER" id="PTHR34383:SF3">
    <property type="entry name" value="POLYPHOSPHATE:AMP PHOSPHOTRANSFERASE"/>
    <property type="match status" value="1"/>
</dbReference>
<comment type="caution">
    <text evidence="7">The sequence shown here is derived from an EMBL/GenBank/DDBJ whole genome shotgun (WGS) entry which is preliminary data.</text>
</comment>
<keyword evidence="3" id="KW-0418">Kinase</keyword>
<dbReference type="RefSeq" id="WP_111343739.1">
    <property type="nucleotide sequence ID" value="NZ_QHHQ01000001.1"/>
</dbReference>
<gene>
    <name evidence="7" type="ORF">DLJ53_07770</name>
</gene>
<dbReference type="GO" id="GO:0006754">
    <property type="term" value="P:ATP biosynthetic process"/>
    <property type="evidence" value="ECO:0007669"/>
    <property type="project" value="UniProtKB-KW"/>
</dbReference>
<evidence type="ECO:0000313" key="8">
    <source>
        <dbReference type="Proteomes" id="UP000249590"/>
    </source>
</evidence>
<dbReference type="PANTHER" id="PTHR34383">
    <property type="entry name" value="POLYPHOSPHATE:AMP PHOSPHOTRANSFERASE-RELATED"/>
    <property type="match status" value="1"/>
</dbReference>
<dbReference type="InterPro" id="IPR022488">
    <property type="entry name" value="PPK2-related"/>
</dbReference>
<evidence type="ECO:0000259" key="6">
    <source>
        <dbReference type="Pfam" id="PF03976"/>
    </source>
</evidence>
<dbReference type="Pfam" id="PF03976">
    <property type="entry name" value="PPK2"/>
    <property type="match status" value="1"/>
</dbReference>
<dbReference type="NCBIfam" id="TIGR03709">
    <property type="entry name" value="PPK2_rel_1"/>
    <property type="match status" value="1"/>
</dbReference>
<dbReference type="InterPro" id="IPR016898">
    <property type="entry name" value="Polyphosphate_phosphotransfera"/>
</dbReference>
<comment type="similarity">
    <text evidence="1">Belongs to the polyphosphate kinase 2 (PPK2) family. Class I subfamily.</text>
</comment>
<reference evidence="7 8" key="1">
    <citation type="submission" date="2018-05" db="EMBL/GenBank/DDBJ databases">
        <title>Acuticoccus sediminis sp. nov., isolated from deep-sea sediment of Indian Ocean.</title>
        <authorList>
            <person name="Liu X."/>
            <person name="Lai Q."/>
            <person name="Du Y."/>
            <person name="Sun F."/>
            <person name="Zhang X."/>
            <person name="Wang S."/>
            <person name="Shao Z."/>
        </authorList>
    </citation>
    <scope>NUCLEOTIDE SEQUENCE [LARGE SCALE GENOMIC DNA]</scope>
    <source>
        <strain evidence="7 8">PTG4-2</strain>
    </source>
</reference>
<dbReference type="PIRSF" id="PIRSF028756">
    <property type="entry name" value="PPK2_prd"/>
    <property type="match status" value="1"/>
</dbReference>
<dbReference type="Gene3D" id="3.40.50.300">
    <property type="entry name" value="P-loop containing nucleotide triphosphate hydrolases"/>
    <property type="match status" value="1"/>
</dbReference>
<keyword evidence="4" id="KW-0066">ATP synthesis</keyword>
<dbReference type="OrthoDB" id="9775224at2"/>
<evidence type="ECO:0000313" key="7">
    <source>
        <dbReference type="EMBL" id="RAI04331.1"/>
    </source>
</evidence>
<dbReference type="GO" id="GO:0006797">
    <property type="term" value="P:polyphosphate metabolic process"/>
    <property type="evidence" value="ECO:0007669"/>
    <property type="project" value="InterPro"/>
</dbReference>
<proteinExistence type="inferred from homology"/>
<dbReference type="Proteomes" id="UP000249590">
    <property type="component" value="Unassembled WGS sequence"/>
</dbReference>
<evidence type="ECO:0000256" key="4">
    <source>
        <dbReference type="ARBA" id="ARBA00023310"/>
    </source>
</evidence>
<evidence type="ECO:0000256" key="1">
    <source>
        <dbReference type="ARBA" id="ARBA00009924"/>
    </source>
</evidence>
<dbReference type="GO" id="GO:0008976">
    <property type="term" value="F:polyphosphate kinase activity"/>
    <property type="evidence" value="ECO:0007669"/>
    <property type="project" value="InterPro"/>
</dbReference>
<organism evidence="7 8">
    <name type="scientific">Acuticoccus sediminis</name>
    <dbReference type="NCBI Taxonomy" id="2184697"/>
    <lineage>
        <taxon>Bacteria</taxon>
        <taxon>Pseudomonadati</taxon>
        <taxon>Pseudomonadota</taxon>
        <taxon>Alphaproteobacteria</taxon>
        <taxon>Hyphomicrobiales</taxon>
        <taxon>Amorphaceae</taxon>
        <taxon>Acuticoccus</taxon>
    </lineage>
</organism>
<evidence type="ECO:0000256" key="5">
    <source>
        <dbReference type="ARBA" id="ARBA00024500"/>
    </source>
</evidence>
<protein>
    <recommendedName>
        <fullName evidence="6">Polyphosphate kinase-2-related domain-containing protein</fullName>
    </recommendedName>
</protein>
<dbReference type="InterPro" id="IPR027417">
    <property type="entry name" value="P-loop_NTPase"/>
</dbReference>
<dbReference type="AlphaFoldDB" id="A0A8B2NZT0"/>
<keyword evidence="8" id="KW-1185">Reference proteome</keyword>
<comment type="catalytic activity">
    <reaction evidence="5">
        <text>[phosphate](n) + ATP = [phosphate](n+1) + ADP</text>
        <dbReference type="Rhea" id="RHEA:19573"/>
        <dbReference type="Rhea" id="RHEA-COMP:9859"/>
        <dbReference type="Rhea" id="RHEA-COMP:14280"/>
        <dbReference type="ChEBI" id="CHEBI:16838"/>
        <dbReference type="ChEBI" id="CHEBI:30616"/>
        <dbReference type="ChEBI" id="CHEBI:456216"/>
    </reaction>
    <physiologicalReaction direction="right-to-left" evidence="5">
        <dbReference type="Rhea" id="RHEA:19575"/>
    </physiologicalReaction>
</comment>